<comment type="caution">
    <text evidence="4">The sequence shown here is derived from an EMBL/GenBank/DDBJ whole genome shotgun (WGS) entry which is preliminary data.</text>
</comment>
<evidence type="ECO:0000313" key="4">
    <source>
        <dbReference type="EMBL" id="KAK1734168.1"/>
    </source>
</evidence>
<dbReference type="SUPFAM" id="SSF48403">
    <property type="entry name" value="Ankyrin repeat"/>
    <property type="match status" value="1"/>
</dbReference>
<evidence type="ECO:0000313" key="5">
    <source>
        <dbReference type="Proteomes" id="UP001224775"/>
    </source>
</evidence>
<name>A0AAD8XUZ7_9STRA</name>
<keyword evidence="2 3" id="KW-0040">ANK repeat</keyword>
<dbReference type="Gene3D" id="1.25.40.20">
    <property type="entry name" value="Ankyrin repeat-containing domain"/>
    <property type="match status" value="1"/>
</dbReference>
<dbReference type="PANTHER" id="PTHR24186:SF46">
    <property type="entry name" value="PROTEIN ACCELERATED CELL DEATH 6-LIKE"/>
    <property type="match status" value="1"/>
</dbReference>
<dbReference type="GO" id="GO:0005886">
    <property type="term" value="C:plasma membrane"/>
    <property type="evidence" value="ECO:0007669"/>
    <property type="project" value="TreeGrafter"/>
</dbReference>
<gene>
    <name evidence="4" type="ORF">QTG54_015171</name>
</gene>
<accession>A0AAD8XUZ7</accession>
<protein>
    <submittedName>
        <fullName evidence="4">Uncharacterized protein</fullName>
    </submittedName>
</protein>
<dbReference type="PROSITE" id="PS50088">
    <property type="entry name" value="ANK_REPEAT"/>
    <property type="match status" value="1"/>
</dbReference>
<dbReference type="Pfam" id="PF12796">
    <property type="entry name" value="Ank_2"/>
    <property type="match status" value="1"/>
</dbReference>
<keyword evidence="5" id="KW-1185">Reference proteome</keyword>
<evidence type="ECO:0000256" key="3">
    <source>
        <dbReference type="PROSITE-ProRule" id="PRU00023"/>
    </source>
</evidence>
<dbReference type="PANTHER" id="PTHR24186">
    <property type="entry name" value="PROTEIN PHOSPHATASE 1 REGULATORY SUBUNIT"/>
    <property type="match status" value="1"/>
</dbReference>
<evidence type="ECO:0000256" key="2">
    <source>
        <dbReference type="ARBA" id="ARBA00023043"/>
    </source>
</evidence>
<sequence length="151" mass="17153">MMTPDSNGQLPLHTALQNNVRLGSIKLLVKGNPSAIRTVDTNFALPLHVACQHHDSITIIQYLLGLDMRTLRAVDYDDNTALHYACRGARHEIIALLLEKYEAVSVSKRNAQKKVPIDLLWESNEEDRESVEYTESVFRLLKAYPETLMCF</sequence>
<dbReference type="InterPro" id="IPR036770">
    <property type="entry name" value="Ankyrin_rpt-contain_sf"/>
</dbReference>
<feature type="repeat" description="ANK" evidence="3">
    <location>
        <begin position="77"/>
        <end position="109"/>
    </location>
</feature>
<dbReference type="AlphaFoldDB" id="A0AAD8XUZ7"/>
<proteinExistence type="predicted"/>
<dbReference type="InterPro" id="IPR002110">
    <property type="entry name" value="Ankyrin_rpt"/>
</dbReference>
<dbReference type="SMART" id="SM00248">
    <property type="entry name" value="ANK"/>
    <property type="match status" value="3"/>
</dbReference>
<dbReference type="Proteomes" id="UP001224775">
    <property type="component" value="Unassembled WGS sequence"/>
</dbReference>
<evidence type="ECO:0000256" key="1">
    <source>
        <dbReference type="ARBA" id="ARBA00022737"/>
    </source>
</evidence>
<dbReference type="EMBL" id="JATAAI010000041">
    <property type="protein sequence ID" value="KAK1734168.1"/>
    <property type="molecule type" value="Genomic_DNA"/>
</dbReference>
<keyword evidence="1" id="KW-0677">Repeat</keyword>
<reference evidence="4" key="1">
    <citation type="submission" date="2023-06" db="EMBL/GenBank/DDBJ databases">
        <title>Survivors Of The Sea: Transcriptome response of Skeletonema marinoi to long-term dormancy.</title>
        <authorList>
            <person name="Pinder M.I.M."/>
            <person name="Kourtchenko O."/>
            <person name="Robertson E.K."/>
            <person name="Larsson T."/>
            <person name="Maumus F."/>
            <person name="Osuna-Cruz C.M."/>
            <person name="Vancaester E."/>
            <person name="Stenow R."/>
            <person name="Vandepoele K."/>
            <person name="Ploug H."/>
            <person name="Bruchert V."/>
            <person name="Godhe A."/>
            <person name="Topel M."/>
        </authorList>
    </citation>
    <scope>NUCLEOTIDE SEQUENCE</scope>
    <source>
        <strain evidence="4">R05AC</strain>
    </source>
</reference>
<organism evidence="4 5">
    <name type="scientific">Skeletonema marinoi</name>
    <dbReference type="NCBI Taxonomy" id="267567"/>
    <lineage>
        <taxon>Eukaryota</taxon>
        <taxon>Sar</taxon>
        <taxon>Stramenopiles</taxon>
        <taxon>Ochrophyta</taxon>
        <taxon>Bacillariophyta</taxon>
        <taxon>Coscinodiscophyceae</taxon>
        <taxon>Thalassiosirophycidae</taxon>
        <taxon>Thalassiosirales</taxon>
        <taxon>Skeletonemataceae</taxon>
        <taxon>Skeletonema</taxon>
        <taxon>Skeletonema marinoi-dohrnii complex</taxon>
    </lineage>
</organism>